<feature type="compositionally biased region" description="Basic residues" evidence="1">
    <location>
        <begin position="76"/>
        <end position="94"/>
    </location>
</feature>
<dbReference type="Gramene" id="Zm00001eb228180_T004">
    <property type="protein sequence ID" value="Zm00001eb228180_P004"/>
    <property type="gene ID" value="Zm00001eb228180"/>
</dbReference>
<name>A0A804PDB3_MAIZE</name>
<evidence type="ECO:0000313" key="3">
    <source>
        <dbReference type="Proteomes" id="UP000007305"/>
    </source>
</evidence>
<proteinExistence type="predicted"/>
<organism evidence="2 3">
    <name type="scientific">Zea mays</name>
    <name type="common">Maize</name>
    <dbReference type="NCBI Taxonomy" id="4577"/>
    <lineage>
        <taxon>Eukaryota</taxon>
        <taxon>Viridiplantae</taxon>
        <taxon>Streptophyta</taxon>
        <taxon>Embryophyta</taxon>
        <taxon>Tracheophyta</taxon>
        <taxon>Spermatophyta</taxon>
        <taxon>Magnoliopsida</taxon>
        <taxon>Liliopsida</taxon>
        <taxon>Poales</taxon>
        <taxon>Poaceae</taxon>
        <taxon>PACMAD clade</taxon>
        <taxon>Panicoideae</taxon>
        <taxon>Andropogonodae</taxon>
        <taxon>Andropogoneae</taxon>
        <taxon>Tripsacinae</taxon>
        <taxon>Zea</taxon>
    </lineage>
</organism>
<feature type="region of interest" description="Disordered" evidence="1">
    <location>
        <begin position="114"/>
        <end position="142"/>
    </location>
</feature>
<dbReference type="EnsemblPlants" id="Zm00001eb228180_T004">
    <property type="protein sequence ID" value="Zm00001eb228180_P004"/>
    <property type="gene ID" value="Zm00001eb228180"/>
</dbReference>
<feature type="region of interest" description="Disordered" evidence="1">
    <location>
        <begin position="1"/>
        <end position="101"/>
    </location>
</feature>
<dbReference type="OrthoDB" id="8062037at2759"/>
<accession>A0A804PDB3</accession>
<gene>
    <name evidence="2" type="primary">LOC100383370</name>
</gene>
<reference evidence="2" key="3">
    <citation type="submission" date="2021-05" db="UniProtKB">
        <authorList>
            <consortium name="EnsemblPlants"/>
        </authorList>
    </citation>
    <scope>IDENTIFICATION</scope>
    <source>
        <strain evidence="2">cv. B73</strain>
    </source>
</reference>
<feature type="compositionally biased region" description="Basic and acidic residues" evidence="1">
    <location>
        <begin position="59"/>
        <end position="75"/>
    </location>
</feature>
<protein>
    <submittedName>
        <fullName evidence="2">Uncharacterized protein</fullName>
    </submittedName>
</protein>
<feature type="region of interest" description="Disordered" evidence="1">
    <location>
        <begin position="156"/>
        <end position="183"/>
    </location>
</feature>
<evidence type="ECO:0000313" key="2">
    <source>
        <dbReference type="EnsemblPlants" id="Zm00001eb228180_P004"/>
    </source>
</evidence>
<keyword evidence="3" id="KW-1185">Reference proteome</keyword>
<feature type="compositionally biased region" description="Basic residues" evidence="1">
    <location>
        <begin position="42"/>
        <end position="53"/>
    </location>
</feature>
<reference evidence="2" key="2">
    <citation type="submission" date="2019-07" db="EMBL/GenBank/DDBJ databases">
        <authorList>
            <person name="Seetharam A."/>
            <person name="Woodhouse M."/>
            <person name="Cannon E."/>
        </authorList>
    </citation>
    <scope>NUCLEOTIDE SEQUENCE [LARGE SCALE GENOMIC DNA]</scope>
    <source>
        <strain evidence="2">cv. B73</strain>
    </source>
</reference>
<dbReference type="Proteomes" id="UP000007305">
    <property type="component" value="Chromosome 5"/>
</dbReference>
<dbReference type="AlphaFoldDB" id="A0A804PDB3"/>
<sequence>MDPSGGAFLPPLQQGSSSFPRRRRRWRRARDQGQEDDAQGLPRRHHLHLRHRWAVPGSGDRRSDRAGDGERAVPRHRDRRHHRRARLHRGRRLLHPPLAGAPIRDLEHPLRAERDLQPPDGQAGAREGRPGGAAGGPQPDERGGLVAVQGVAGPVRGGGHQRHAAGVHRQAPRVVDHRGVQARRRRRPLRLLRLPPGFPGRGEGAEPAGLLARVPRAVHRRLAHQARLLPALQEEAVGGSTGRRHGRCSSLRSSR</sequence>
<feature type="region of interest" description="Disordered" evidence="1">
    <location>
        <begin position="234"/>
        <end position="255"/>
    </location>
</feature>
<evidence type="ECO:0000256" key="1">
    <source>
        <dbReference type="SAM" id="MobiDB-lite"/>
    </source>
</evidence>
<reference evidence="3" key="1">
    <citation type="journal article" date="2009" name="Science">
        <title>The B73 maize genome: complexity, diversity, and dynamics.</title>
        <authorList>
            <person name="Schnable P.S."/>
            <person name="Ware D."/>
            <person name="Fulton R.S."/>
            <person name="Stein J.C."/>
            <person name="Wei F."/>
            <person name="Pasternak S."/>
            <person name="Liang C."/>
            <person name="Zhang J."/>
            <person name="Fulton L."/>
            <person name="Graves T.A."/>
            <person name="Minx P."/>
            <person name="Reily A.D."/>
            <person name="Courtney L."/>
            <person name="Kruchowski S.S."/>
            <person name="Tomlinson C."/>
            <person name="Strong C."/>
            <person name="Delehaunty K."/>
            <person name="Fronick C."/>
            <person name="Courtney B."/>
            <person name="Rock S.M."/>
            <person name="Belter E."/>
            <person name="Du F."/>
            <person name="Kim K."/>
            <person name="Abbott R.M."/>
            <person name="Cotton M."/>
            <person name="Levy A."/>
            <person name="Marchetto P."/>
            <person name="Ochoa K."/>
            <person name="Jackson S.M."/>
            <person name="Gillam B."/>
            <person name="Chen W."/>
            <person name="Yan L."/>
            <person name="Higginbotham J."/>
            <person name="Cardenas M."/>
            <person name="Waligorski J."/>
            <person name="Applebaum E."/>
            <person name="Phelps L."/>
            <person name="Falcone J."/>
            <person name="Kanchi K."/>
            <person name="Thane T."/>
            <person name="Scimone A."/>
            <person name="Thane N."/>
            <person name="Henke J."/>
            <person name="Wang T."/>
            <person name="Ruppert J."/>
            <person name="Shah N."/>
            <person name="Rotter K."/>
            <person name="Hodges J."/>
            <person name="Ingenthron E."/>
            <person name="Cordes M."/>
            <person name="Kohlberg S."/>
            <person name="Sgro J."/>
            <person name="Delgado B."/>
            <person name="Mead K."/>
            <person name="Chinwalla A."/>
            <person name="Leonard S."/>
            <person name="Crouse K."/>
            <person name="Collura K."/>
            <person name="Kudrna D."/>
            <person name="Currie J."/>
            <person name="He R."/>
            <person name="Angelova A."/>
            <person name="Rajasekar S."/>
            <person name="Mueller T."/>
            <person name="Lomeli R."/>
            <person name="Scara G."/>
            <person name="Ko A."/>
            <person name="Delaney K."/>
            <person name="Wissotski M."/>
            <person name="Lopez G."/>
            <person name="Campos D."/>
            <person name="Braidotti M."/>
            <person name="Ashley E."/>
            <person name="Golser W."/>
            <person name="Kim H."/>
            <person name="Lee S."/>
            <person name="Lin J."/>
            <person name="Dujmic Z."/>
            <person name="Kim W."/>
            <person name="Talag J."/>
            <person name="Zuccolo A."/>
            <person name="Fan C."/>
            <person name="Sebastian A."/>
            <person name="Kramer M."/>
            <person name="Spiegel L."/>
            <person name="Nascimento L."/>
            <person name="Zutavern T."/>
            <person name="Miller B."/>
            <person name="Ambroise C."/>
            <person name="Muller S."/>
            <person name="Spooner W."/>
            <person name="Narechania A."/>
            <person name="Ren L."/>
            <person name="Wei S."/>
            <person name="Kumari S."/>
            <person name="Faga B."/>
            <person name="Levy M.J."/>
            <person name="McMahan L."/>
            <person name="Van Buren P."/>
            <person name="Vaughn M.W."/>
            <person name="Ying K."/>
            <person name="Yeh C.-T."/>
            <person name="Emrich S.J."/>
            <person name="Jia Y."/>
            <person name="Kalyanaraman A."/>
            <person name="Hsia A.-P."/>
            <person name="Barbazuk W.B."/>
            <person name="Baucom R.S."/>
            <person name="Brutnell T.P."/>
            <person name="Carpita N.C."/>
            <person name="Chaparro C."/>
            <person name="Chia J.-M."/>
            <person name="Deragon J.-M."/>
            <person name="Estill J.C."/>
            <person name="Fu Y."/>
            <person name="Jeddeloh J.A."/>
            <person name="Han Y."/>
            <person name="Lee H."/>
            <person name="Li P."/>
            <person name="Lisch D.R."/>
            <person name="Liu S."/>
            <person name="Liu Z."/>
            <person name="Nagel D.H."/>
            <person name="McCann M.C."/>
            <person name="SanMiguel P."/>
            <person name="Myers A.M."/>
            <person name="Nettleton D."/>
            <person name="Nguyen J."/>
            <person name="Penning B.W."/>
            <person name="Ponnala L."/>
            <person name="Schneider K.L."/>
            <person name="Schwartz D.C."/>
            <person name="Sharma A."/>
            <person name="Soderlund C."/>
            <person name="Springer N.M."/>
            <person name="Sun Q."/>
            <person name="Wang H."/>
            <person name="Waterman M."/>
            <person name="Westerman R."/>
            <person name="Wolfgruber T.K."/>
            <person name="Yang L."/>
            <person name="Yu Y."/>
            <person name="Zhang L."/>
            <person name="Zhou S."/>
            <person name="Zhu Q."/>
            <person name="Bennetzen J.L."/>
            <person name="Dawe R.K."/>
            <person name="Jiang J."/>
            <person name="Jiang N."/>
            <person name="Presting G.G."/>
            <person name="Wessler S.R."/>
            <person name="Aluru S."/>
            <person name="Martienssen R.A."/>
            <person name="Clifton S.W."/>
            <person name="McCombie W.R."/>
            <person name="Wing R.A."/>
            <person name="Wilson R.K."/>
        </authorList>
    </citation>
    <scope>NUCLEOTIDE SEQUENCE [LARGE SCALE GENOMIC DNA]</scope>
    <source>
        <strain evidence="3">cv. B73</strain>
    </source>
</reference>